<dbReference type="InterPro" id="IPR016305">
    <property type="entry name" value="Mannose-6-P_Isomerase"/>
</dbReference>
<dbReference type="PIRSF" id="PIRSF001480">
    <property type="entry name" value="Mannose-6-phosphate_isomerase"/>
    <property type="match status" value="1"/>
</dbReference>
<feature type="binding site" evidence="8">
    <location>
        <position position="270"/>
    </location>
    <ligand>
        <name>Zn(2+)</name>
        <dbReference type="ChEBI" id="CHEBI:29105"/>
    </ligand>
</feature>
<dbReference type="GO" id="GO:0009298">
    <property type="term" value="P:GDP-mannose biosynthetic process"/>
    <property type="evidence" value="ECO:0007669"/>
    <property type="project" value="InterPro"/>
</dbReference>
<dbReference type="GO" id="GO:0005829">
    <property type="term" value="C:cytosol"/>
    <property type="evidence" value="ECO:0007669"/>
    <property type="project" value="TreeGrafter"/>
</dbReference>
<dbReference type="PANTHER" id="PTHR10309">
    <property type="entry name" value="MANNOSE-6-PHOSPHATE ISOMERASE"/>
    <property type="match status" value="1"/>
</dbReference>
<reference evidence="10 11" key="1">
    <citation type="submission" date="2018-12" db="EMBL/GenBank/DDBJ databases">
        <title>Complete genome sequence of Flaviflexus sp. H23T48.</title>
        <authorList>
            <person name="Bae J.-W."/>
            <person name="Lee J.-Y."/>
        </authorList>
    </citation>
    <scope>NUCLEOTIDE SEQUENCE [LARGE SCALE GENOMIC DNA]</scope>
    <source>
        <strain evidence="10 11">H23T48</strain>
    </source>
</reference>
<dbReference type="PRINTS" id="PR00714">
    <property type="entry name" value="MAN6PISMRASE"/>
</dbReference>
<comment type="catalytic activity">
    <reaction evidence="1">
        <text>D-mannose 6-phosphate = D-fructose 6-phosphate</text>
        <dbReference type="Rhea" id="RHEA:12356"/>
        <dbReference type="ChEBI" id="CHEBI:58735"/>
        <dbReference type="ChEBI" id="CHEBI:61527"/>
        <dbReference type="EC" id="5.3.1.8"/>
    </reaction>
</comment>
<dbReference type="Gene3D" id="2.60.120.10">
    <property type="entry name" value="Jelly Rolls"/>
    <property type="match status" value="2"/>
</dbReference>
<dbReference type="InterPro" id="IPR014710">
    <property type="entry name" value="RmlC-like_jellyroll"/>
</dbReference>
<dbReference type="InterPro" id="IPR046457">
    <property type="entry name" value="PMI_typeI_cat"/>
</dbReference>
<dbReference type="NCBIfam" id="TIGR00218">
    <property type="entry name" value="manA"/>
    <property type="match status" value="1"/>
</dbReference>
<evidence type="ECO:0000256" key="2">
    <source>
        <dbReference type="ARBA" id="ARBA00010772"/>
    </source>
</evidence>
<comment type="cofactor">
    <cofactor evidence="8">
        <name>Zn(2+)</name>
        <dbReference type="ChEBI" id="CHEBI:29105"/>
    </cofactor>
    <text evidence="8">Binds 1 zinc ion per subunit.</text>
</comment>
<comment type="similarity">
    <text evidence="2">Belongs to the mannose-6-phosphate isomerase type 1 family.</text>
</comment>
<dbReference type="InterPro" id="IPR018050">
    <property type="entry name" value="Pmannose_isomerase-type1_CS"/>
</dbReference>
<accession>A0A3Q9G5F6</accession>
<evidence type="ECO:0000256" key="6">
    <source>
        <dbReference type="ARBA" id="ARBA00023235"/>
    </source>
</evidence>
<dbReference type="GO" id="GO:0005975">
    <property type="term" value="P:carbohydrate metabolic process"/>
    <property type="evidence" value="ECO:0007669"/>
    <property type="project" value="InterPro"/>
</dbReference>
<dbReference type="Gene3D" id="1.10.441.10">
    <property type="entry name" value="Phosphomannose Isomerase, domain 2"/>
    <property type="match status" value="1"/>
</dbReference>
<gene>
    <name evidence="10" type="primary">manA</name>
    <name evidence="10" type="ORF">EJ997_11085</name>
</gene>
<keyword evidence="6 10" id="KW-0413">Isomerase</keyword>
<evidence type="ECO:0000256" key="3">
    <source>
        <dbReference type="ARBA" id="ARBA00011956"/>
    </source>
</evidence>
<keyword evidence="4 8" id="KW-0479">Metal-binding</keyword>
<sequence>MERLRGAVKDYAWGSTTAIPALFDMGESPTPVAEIWLGAHQSGPALLTGGSVYNPTGGAADRDLLTYIDEDPKGCLGTAIPGGGTVLPYLLKLIAPAKPLSLQVHPSREQAERRYADEDSAGVAITDPNRNYFDRNHKPELLLALTKFEAVAGFRAPRRVADVVSGLECTIAETLLGFLKEDLSPVGIRRCFEYLLSNETKPSPEAVGDLVEGCRARLDAGTSPSMRADRIAIHLADHYPGDPGVVASLLLNPVTLQPGEALFVPAGTVHAYMAGTGIEIMANSDNVLRAGLTAKHIDVPELLATVDYVAAPPIRIAPERITEGTRTFYAPVDDFELSVTELRDSNFRYQLPGRGPRILLALSGAIEVSTNEQRITLNLGESAFVRADEGNLQVQGVGVLVQANVP</sequence>
<feature type="binding site" evidence="8">
    <location>
        <position position="140"/>
    </location>
    <ligand>
        <name>Zn(2+)</name>
        <dbReference type="ChEBI" id="CHEBI:29105"/>
    </ligand>
</feature>
<organism evidence="10 11">
    <name type="scientific">Flaviflexus ciconiae</name>
    <dbReference type="NCBI Taxonomy" id="2496867"/>
    <lineage>
        <taxon>Bacteria</taxon>
        <taxon>Bacillati</taxon>
        <taxon>Actinomycetota</taxon>
        <taxon>Actinomycetes</taxon>
        <taxon>Actinomycetales</taxon>
        <taxon>Actinomycetaceae</taxon>
        <taxon>Flaviflexus</taxon>
    </lineage>
</organism>
<feature type="active site" evidence="7">
    <location>
        <position position="289"/>
    </location>
</feature>
<keyword evidence="5 8" id="KW-0862">Zinc</keyword>
<evidence type="ECO:0000256" key="5">
    <source>
        <dbReference type="ARBA" id="ARBA00022833"/>
    </source>
</evidence>
<proteinExistence type="inferred from homology"/>
<evidence type="ECO:0000313" key="11">
    <source>
        <dbReference type="Proteomes" id="UP000280344"/>
    </source>
</evidence>
<protein>
    <recommendedName>
        <fullName evidence="3">mannose-6-phosphate isomerase</fullName>
        <ecNumber evidence="3">5.3.1.8</ecNumber>
    </recommendedName>
</protein>
<dbReference type="PROSITE" id="PS00965">
    <property type="entry name" value="PMI_I_1"/>
    <property type="match status" value="1"/>
</dbReference>
<dbReference type="AlphaFoldDB" id="A0A3Q9G5F6"/>
<feature type="binding site" evidence="8">
    <location>
        <position position="103"/>
    </location>
    <ligand>
        <name>Zn(2+)</name>
        <dbReference type="ChEBI" id="CHEBI:29105"/>
    </ligand>
</feature>
<evidence type="ECO:0000256" key="1">
    <source>
        <dbReference type="ARBA" id="ARBA00000757"/>
    </source>
</evidence>
<feature type="domain" description="Phosphomannose isomerase type I catalytic" evidence="9">
    <location>
        <begin position="2"/>
        <end position="155"/>
    </location>
</feature>
<evidence type="ECO:0000256" key="8">
    <source>
        <dbReference type="PIRSR" id="PIRSR001480-2"/>
    </source>
</evidence>
<dbReference type="PANTHER" id="PTHR10309:SF0">
    <property type="entry name" value="MANNOSE-6-PHOSPHATE ISOMERASE"/>
    <property type="match status" value="1"/>
</dbReference>
<dbReference type="Proteomes" id="UP000280344">
    <property type="component" value="Chromosome"/>
</dbReference>
<evidence type="ECO:0000256" key="7">
    <source>
        <dbReference type="PIRSR" id="PIRSR001480-1"/>
    </source>
</evidence>
<dbReference type="KEGG" id="flh:EJ997_11085"/>
<dbReference type="SUPFAM" id="SSF51182">
    <property type="entry name" value="RmlC-like cupins"/>
    <property type="match status" value="1"/>
</dbReference>
<dbReference type="OrthoDB" id="9792649at2"/>
<name>A0A3Q9G5F6_9ACTO</name>
<evidence type="ECO:0000256" key="4">
    <source>
        <dbReference type="ARBA" id="ARBA00022723"/>
    </source>
</evidence>
<dbReference type="InterPro" id="IPR011051">
    <property type="entry name" value="RmlC_Cupin_sf"/>
</dbReference>
<evidence type="ECO:0000259" key="9">
    <source>
        <dbReference type="Pfam" id="PF20511"/>
    </source>
</evidence>
<dbReference type="EC" id="5.3.1.8" evidence="3"/>
<feature type="binding site" evidence="8">
    <location>
        <position position="105"/>
    </location>
    <ligand>
        <name>Zn(2+)</name>
        <dbReference type="ChEBI" id="CHEBI:29105"/>
    </ligand>
</feature>
<keyword evidence="11" id="KW-1185">Reference proteome</keyword>
<dbReference type="CDD" id="cd07011">
    <property type="entry name" value="cupin_PMI_type_I_N"/>
    <property type="match status" value="1"/>
</dbReference>
<evidence type="ECO:0000313" key="10">
    <source>
        <dbReference type="EMBL" id="AZQ77804.1"/>
    </source>
</evidence>
<dbReference type="InterPro" id="IPR001250">
    <property type="entry name" value="Man6P_Isoase-1"/>
</dbReference>
<dbReference type="GO" id="GO:0008270">
    <property type="term" value="F:zinc ion binding"/>
    <property type="evidence" value="ECO:0007669"/>
    <property type="project" value="InterPro"/>
</dbReference>
<dbReference type="RefSeq" id="WP_126704607.1">
    <property type="nucleotide sequence ID" value="NZ_CP034593.1"/>
</dbReference>
<dbReference type="GO" id="GO:0004476">
    <property type="term" value="F:mannose-6-phosphate isomerase activity"/>
    <property type="evidence" value="ECO:0007669"/>
    <property type="project" value="UniProtKB-EC"/>
</dbReference>
<dbReference type="Pfam" id="PF20511">
    <property type="entry name" value="PMI_typeI_cat"/>
    <property type="match status" value="1"/>
</dbReference>
<dbReference type="EMBL" id="CP034593">
    <property type="protein sequence ID" value="AZQ77804.1"/>
    <property type="molecule type" value="Genomic_DNA"/>
</dbReference>